<keyword evidence="3" id="KW-1185">Reference proteome</keyword>
<keyword evidence="1" id="KW-1133">Transmembrane helix</keyword>
<gene>
    <name evidence="2" type="ORF">JZO69_10955</name>
</gene>
<dbReference type="NCBIfam" id="NF041014">
    <property type="entry name" value="pilin_ComGG_2"/>
    <property type="match status" value="1"/>
</dbReference>
<accession>A0ABS3H051</accession>
<evidence type="ECO:0000256" key="1">
    <source>
        <dbReference type="SAM" id="Phobius"/>
    </source>
</evidence>
<feature type="transmembrane region" description="Helical" evidence="1">
    <location>
        <begin position="7"/>
        <end position="28"/>
    </location>
</feature>
<organism evidence="2 3">
    <name type="scientific">Candidatus Enterococcus ikei</name>
    <dbReference type="NCBI Taxonomy" id="2815326"/>
    <lineage>
        <taxon>Bacteria</taxon>
        <taxon>Bacillati</taxon>
        <taxon>Bacillota</taxon>
        <taxon>Bacilli</taxon>
        <taxon>Lactobacillales</taxon>
        <taxon>Enterococcaceae</taxon>
        <taxon>Enterococcus</taxon>
    </lineage>
</organism>
<evidence type="ECO:0008006" key="4">
    <source>
        <dbReference type="Google" id="ProtNLM"/>
    </source>
</evidence>
<keyword evidence="1" id="KW-0472">Membrane</keyword>
<dbReference type="InterPro" id="IPR047665">
    <property type="entry name" value="ComGG_streptococcus-type"/>
</dbReference>
<evidence type="ECO:0000313" key="3">
    <source>
        <dbReference type="Proteomes" id="UP000664632"/>
    </source>
</evidence>
<dbReference type="Proteomes" id="UP000664632">
    <property type="component" value="Unassembled WGS sequence"/>
</dbReference>
<reference evidence="2 3" key="1">
    <citation type="submission" date="2021-03" db="EMBL/GenBank/DDBJ databases">
        <title>Enterococcal diversity collection.</title>
        <authorList>
            <person name="Gilmore M.S."/>
            <person name="Schwartzman J."/>
            <person name="Van Tyne D."/>
            <person name="Martin M."/>
            <person name="Earl A.M."/>
            <person name="Manson A.L."/>
            <person name="Straub T."/>
            <person name="Salamzade R."/>
            <person name="Saavedra J."/>
            <person name="Lebreton F."/>
            <person name="Prichula J."/>
            <person name="Schaufler K."/>
            <person name="Gaca A."/>
            <person name="Sgardioli B."/>
            <person name="Wagenaar J."/>
            <person name="Strong T."/>
        </authorList>
    </citation>
    <scope>NUCLEOTIDE SEQUENCE [LARGE SCALE GENOMIC DNA]</scope>
    <source>
        <strain evidence="2 3">DIV0869a</strain>
    </source>
</reference>
<comment type="caution">
    <text evidence="2">The sequence shown here is derived from an EMBL/GenBank/DDBJ whole genome shotgun (WGS) entry which is preliminary data.</text>
</comment>
<dbReference type="EMBL" id="JAFLWD010000026">
    <property type="protein sequence ID" value="MBO0440882.1"/>
    <property type="molecule type" value="Genomic_DNA"/>
</dbReference>
<protein>
    <recommendedName>
        <fullName evidence="4">Late competence protein ComGG</fullName>
    </recommendedName>
</protein>
<name>A0ABS3H051_9ENTE</name>
<evidence type="ECO:0000313" key="2">
    <source>
        <dbReference type="EMBL" id="MBO0440882.1"/>
    </source>
</evidence>
<proteinExistence type="predicted"/>
<keyword evidence="1" id="KW-0812">Transmembrane</keyword>
<dbReference type="RefSeq" id="WP_207112911.1">
    <property type="nucleotide sequence ID" value="NZ_JAFLWD010000026.1"/>
</dbReference>
<sequence>MKKRHRGGVLLTALLFIFLFSFIFILVLEDFQLTQRFSQKTRDYYIARTMSSMFFFDVKQEQRTLDKTGYQKFSTGILYYEYDQKTIKFTVRLDQETYKFQEEYQKNSNKITIDQEEK</sequence>